<dbReference type="Pfam" id="PF09587">
    <property type="entry name" value="PGA_cap"/>
    <property type="match status" value="1"/>
</dbReference>
<proteinExistence type="inferred from homology"/>
<dbReference type="SUPFAM" id="SSF56300">
    <property type="entry name" value="Metallo-dependent phosphatases"/>
    <property type="match status" value="1"/>
</dbReference>
<organism evidence="3 4">
    <name type="scientific">Eiseniibacteriota bacterium</name>
    <dbReference type="NCBI Taxonomy" id="2212470"/>
    <lineage>
        <taxon>Bacteria</taxon>
        <taxon>Candidatus Eiseniibacteriota</taxon>
    </lineage>
</organism>
<evidence type="ECO:0000259" key="2">
    <source>
        <dbReference type="SMART" id="SM00854"/>
    </source>
</evidence>
<dbReference type="InterPro" id="IPR029052">
    <property type="entry name" value="Metallo-depent_PP-like"/>
</dbReference>
<dbReference type="InterPro" id="IPR019079">
    <property type="entry name" value="Capsule_synth_CapA"/>
</dbReference>
<gene>
    <name evidence="3" type="ORF">E6K72_13445</name>
</gene>
<accession>A0A538S9G7</accession>
<sequence length="355" mass="38853">MRRREFLLRATGLVAGLIVARGARSQAPGAEATPASNAPATRPRPAGHVATLAVAGDTTLGYNLETHVDEMLEGGVLPEYVWPVYSRGIRDVLDAADLALVNLECPFTARGEKLVKNFNFRAHPELVKILEAASIDAVTLANNHLMDYGAQGLADTIATLDAAHIAWFGAGEREKVARRALVLKRNGVRIGFLGYYFQAPPDMLEPEAVYALKHRAGVAGCYEDLECMKRMAQEDLRKLVHKVDAAIPFFHWGKEGSYDVRDYQIELAHMCVDVGAKAVLGAHPHRLQGVEVYRGAPILYSLGNFIFGGNKDPDDKLSMIARIEIARKGDVACELVPIQITTWPDSPFQPFVLEG</sequence>
<evidence type="ECO:0000313" key="3">
    <source>
        <dbReference type="EMBL" id="TMQ47997.1"/>
    </source>
</evidence>
<dbReference type="EMBL" id="VBOS01000500">
    <property type="protein sequence ID" value="TMQ47997.1"/>
    <property type="molecule type" value="Genomic_DNA"/>
</dbReference>
<comment type="caution">
    <text evidence="3">The sequence shown here is derived from an EMBL/GenBank/DDBJ whole genome shotgun (WGS) entry which is preliminary data.</text>
</comment>
<reference evidence="3 4" key="1">
    <citation type="journal article" date="2019" name="Nat. Microbiol.">
        <title>Mediterranean grassland soil C-N compound turnover is dependent on rainfall and depth, and is mediated by genomically divergent microorganisms.</title>
        <authorList>
            <person name="Diamond S."/>
            <person name="Andeer P.F."/>
            <person name="Li Z."/>
            <person name="Crits-Christoph A."/>
            <person name="Burstein D."/>
            <person name="Anantharaman K."/>
            <person name="Lane K.R."/>
            <person name="Thomas B.C."/>
            <person name="Pan C."/>
            <person name="Northen T.R."/>
            <person name="Banfield J.F."/>
        </authorList>
    </citation>
    <scope>NUCLEOTIDE SEQUENCE [LARGE SCALE GENOMIC DNA]</scope>
    <source>
        <strain evidence="3">WS_2</strain>
    </source>
</reference>
<dbReference type="Proteomes" id="UP000317716">
    <property type="component" value="Unassembled WGS sequence"/>
</dbReference>
<dbReference type="AlphaFoldDB" id="A0A538S9G7"/>
<feature type="non-terminal residue" evidence="3">
    <location>
        <position position="355"/>
    </location>
</feature>
<dbReference type="SMART" id="SM00854">
    <property type="entry name" value="PGA_cap"/>
    <property type="match status" value="1"/>
</dbReference>
<dbReference type="Gene3D" id="3.60.21.10">
    <property type="match status" value="1"/>
</dbReference>
<name>A0A538S9G7_UNCEI</name>
<feature type="domain" description="Capsule synthesis protein CapA" evidence="2">
    <location>
        <begin position="51"/>
        <end position="309"/>
    </location>
</feature>
<protein>
    <submittedName>
        <fullName evidence="3">CapA family protein</fullName>
    </submittedName>
</protein>
<dbReference type="PANTHER" id="PTHR33393">
    <property type="entry name" value="POLYGLUTAMINE SYNTHESIS ACCESSORY PROTEIN RV0574C-RELATED"/>
    <property type="match status" value="1"/>
</dbReference>
<dbReference type="PANTHER" id="PTHR33393:SF13">
    <property type="entry name" value="PGA BIOSYNTHESIS PROTEIN CAPA"/>
    <property type="match status" value="1"/>
</dbReference>
<dbReference type="CDD" id="cd07381">
    <property type="entry name" value="MPP_CapA"/>
    <property type="match status" value="1"/>
</dbReference>
<dbReference type="InterPro" id="IPR052169">
    <property type="entry name" value="CW_Biosynth-Accessory"/>
</dbReference>
<evidence type="ECO:0000256" key="1">
    <source>
        <dbReference type="ARBA" id="ARBA00005662"/>
    </source>
</evidence>
<evidence type="ECO:0000313" key="4">
    <source>
        <dbReference type="Proteomes" id="UP000317716"/>
    </source>
</evidence>
<comment type="similarity">
    <text evidence="1">Belongs to the CapA family.</text>
</comment>